<evidence type="ECO:0000313" key="5">
    <source>
        <dbReference type="EMBL" id="QLV31687.1"/>
    </source>
</evidence>
<dbReference type="AlphaFoldDB" id="A0A0D7M494"/>
<keyword evidence="2" id="KW-0969">Cilium</keyword>
<evidence type="ECO:0000313" key="6">
    <source>
        <dbReference type="Proteomes" id="UP000512222"/>
    </source>
</evidence>
<reference evidence="4" key="4">
    <citation type="submission" date="2023-10" db="EMBL/GenBank/DDBJ databases">
        <title>Fecal carriage and genetic characteristics of carbapenem-resistant Enterobacterales among healthy adults from four provinces of China.</title>
        <authorList>
            <person name="Li Y."/>
            <person name="Zhang R."/>
        </authorList>
    </citation>
    <scope>NUCLEOTIDE SEQUENCE</scope>
    <source>
        <strain evidence="4">HN-136</strain>
    </source>
</reference>
<evidence type="ECO:0000313" key="2">
    <source>
        <dbReference type="EMBL" id="CAH6605642.1"/>
    </source>
</evidence>
<reference evidence="6" key="1">
    <citation type="submission" date="2020-06" db="EMBL/GenBank/DDBJ databases">
        <title>REHAB project genomes.</title>
        <authorList>
            <person name="Shaw L.P."/>
        </authorList>
    </citation>
    <scope>NUCLEOTIDE SEQUENCE [LARGE SCALE GENOMIC DNA]</scope>
    <source>
        <strain evidence="6">RHBSTW-00370</strain>
    </source>
</reference>
<keyword evidence="2" id="KW-0282">Flagellum</keyword>
<sequence>MSFGLAKEDKFEIIATLREELHKKTKLEVLCENSSVITQLEKVDFERFVISWHEDIVPEKVQYFILHSESGIVKFSARFEQTPSAGAEVGLSYLIPDLIFFAQQRQNQRFSFMKGYDFFCFGRYKNGENYSFKIKNISQGGCALIVKDVNARFLYKDAVIKNASLDFDTFGSLQLDLKVIDVVLINEFDEDNQLYSCHQISCEFDFKNRREETEVEKIIIKFLMSNKIRSL</sequence>
<dbReference type="Pfam" id="PF22363">
    <property type="entry name" value="MrkH_YcgR_like"/>
    <property type="match status" value="1"/>
</dbReference>
<evidence type="ECO:0000313" key="3">
    <source>
        <dbReference type="EMBL" id="EMM7456662.1"/>
    </source>
</evidence>
<dbReference type="EMBL" id="JAWPBU010000048">
    <property type="protein sequence ID" value="MDW2761505.1"/>
    <property type="molecule type" value="Genomic_DNA"/>
</dbReference>
<dbReference type="Proteomes" id="UP000789647">
    <property type="component" value="Chromosome"/>
</dbReference>
<feature type="domain" description="MrkH-like YcgR-like" evidence="1">
    <location>
        <begin position="4"/>
        <end position="97"/>
    </location>
</feature>
<evidence type="ECO:0000259" key="1">
    <source>
        <dbReference type="Pfam" id="PF22363"/>
    </source>
</evidence>
<reference evidence="5" key="2">
    <citation type="journal article" date="2021" name="Microb. Genom.">
        <title>A genomic epidemiological study shows that prevalence of antimicrobial resistance in Enterobacterales is associated with the livestock host, as well as antimicrobial usage.</title>
        <authorList>
            <person name="AbuOun M."/>
            <person name="Jones H."/>
            <person name="Stubberfield E."/>
            <person name="Gilson D."/>
            <person name="Shaw L.P."/>
            <person name="Hubbard A.T.M."/>
            <person name="Chau K.K."/>
            <person name="Sebra R."/>
            <person name="Peto T.E.A."/>
            <person name="Crook D.W."/>
            <person name="Read D.S."/>
            <person name="Gweon H.S."/>
            <person name="Walker A.S."/>
            <person name="Stoesser N."/>
            <person name="Smith R.P."/>
            <person name="Anjum M.F."/>
            <person name="On Behalf Of The Rehab Consortium."/>
        </authorList>
    </citation>
    <scope>NUCLEOTIDE SEQUENCE</scope>
    <source>
        <strain evidence="5">RHBSTW-00370</strain>
    </source>
</reference>
<reference evidence="3" key="5">
    <citation type="submission" date="2024-02" db="EMBL/GenBank/DDBJ databases">
        <authorList>
            <consortium name="Clinical and Environmental Microbiology Branch: Whole genome sequencing antimicrobial resistance pathogens in the healthcare setting"/>
        </authorList>
    </citation>
    <scope>NUCLEOTIDE SEQUENCE</scope>
    <source>
        <strain evidence="3">Whole organism</strain>
    </source>
</reference>
<name>A0A0D7M494_CITFR</name>
<dbReference type="EMBL" id="ABLGCN030000002">
    <property type="protein sequence ID" value="EMM7456662.1"/>
    <property type="molecule type" value="Genomic_DNA"/>
</dbReference>
<dbReference type="Proteomes" id="UP001169574">
    <property type="component" value="Unassembled WGS sequence"/>
</dbReference>
<dbReference type="EMBL" id="OW995941">
    <property type="protein sequence ID" value="CAH6605642.1"/>
    <property type="molecule type" value="Genomic_DNA"/>
</dbReference>
<dbReference type="Proteomes" id="UP000512222">
    <property type="component" value="Chromosome"/>
</dbReference>
<dbReference type="Gene3D" id="2.40.10.220">
    <property type="entry name" value="predicted glycosyltransferase like domains"/>
    <property type="match status" value="1"/>
</dbReference>
<evidence type="ECO:0000313" key="7">
    <source>
        <dbReference type="Proteomes" id="UP001278087"/>
    </source>
</evidence>
<dbReference type="Proteomes" id="UP001278087">
    <property type="component" value="Unassembled WGS sequence"/>
</dbReference>
<evidence type="ECO:0000313" key="4">
    <source>
        <dbReference type="EMBL" id="MDW2761505.1"/>
    </source>
</evidence>
<organism evidence="4 7">
    <name type="scientific">Citrobacter freundii</name>
    <dbReference type="NCBI Taxonomy" id="546"/>
    <lineage>
        <taxon>Bacteria</taxon>
        <taxon>Pseudomonadati</taxon>
        <taxon>Pseudomonadota</taxon>
        <taxon>Gammaproteobacteria</taxon>
        <taxon>Enterobacterales</taxon>
        <taxon>Enterobacteriaceae</taxon>
        <taxon>Citrobacter</taxon>
        <taxon>Citrobacter freundii complex</taxon>
    </lineage>
</organism>
<gene>
    <name evidence="2" type="ORF">AI2935V1_3590</name>
    <name evidence="5" type="ORF">HV178_17660</name>
    <name evidence="3" type="ORF">P7U51_001125</name>
    <name evidence="4" type="ORF">RYZ67_23985</name>
</gene>
<dbReference type="RefSeq" id="WP_003021965.1">
    <property type="nucleotide sequence ID" value="NZ_AP026940.1"/>
</dbReference>
<dbReference type="EMBL" id="CP056573">
    <property type="protein sequence ID" value="QLV31687.1"/>
    <property type="molecule type" value="Genomic_DNA"/>
</dbReference>
<keyword evidence="2" id="KW-0966">Cell projection</keyword>
<reference evidence="2" key="3">
    <citation type="submission" date="2022-05" db="EMBL/GenBank/DDBJ databases">
        <authorList>
            <person name="Alioto T."/>
            <person name="Alioto T."/>
            <person name="Gomez Garrido J."/>
        </authorList>
    </citation>
    <scope>NUCLEOTIDE SEQUENCE</scope>
    <source>
        <strain evidence="2">112</strain>
    </source>
</reference>
<accession>A0A0D7M494</accession>
<protein>
    <submittedName>
        <fullName evidence="2">Flagellar brake protein YcgR</fullName>
    </submittedName>
    <submittedName>
        <fullName evidence="4">Pilus assembly protein PilZ</fullName>
    </submittedName>
</protein>
<dbReference type="InterPro" id="IPR054375">
    <property type="entry name" value="MrkH_YcgR-like_dom"/>
</dbReference>
<proteinExistence type="predicted"/>